<feature type="active site" evidence="20">
    <location>
        <position position="325"/>
    </location>
</feature>
<keyword evidence="15 20" id="KW-0560">Oxidoreductase</keyword>
<evidence type="ECO:0000256" key="9">
    <source>
        <dbReference type="ARBA" id="ARBA00022618"/>
    </source>
</evidence>
<evidence type="ECO:0000256" key="12">
    <source>
        <dbReference type="ARBA" id="ARBA00022857"/>
    </source>
</evidence>
<keyword evidence="14 20" id="KW-0573">Peptidoglycan synthesis</keyword>
<organism evidence="22 23">
    <name type="scientific">Thalassomonas haliotis</name>
    <dbReference type="NCBI Taxonomy" id="485448"/>
    <lineage>
        <taxon>Bacteria</taxon>
        <taxon>Pseudomonadati</taxon>
        <taxon>Pseudomonadota</taxon>
        <taxon>Gammaproteobacteria</taxon>
        <taxon>Alteromonadales</taxon>
        <taxon>Colwelliaceae</taxon>
        <taxon>Thalassomonas</taxon>
    </lineage>
</organism>
<evidence type="ECO:0000313" key="22">
    <source>
        <dbReference type="EMBL" id="WDE11542.1"/>
    </source>
</evidence>
<dbReference type="EC" id="1.3.1.98" evidence="6 20"/>
<evidence type="ECO:0000256" key="19">
    <source>
        <dbReference type="ARBA" id="ARBA00048914"/>
    </source>
</evidence>
<evidence type="ECO:0000313" key="23">
    <source>
        <dbReference type="Proteomes" id="UP001215231"/>
    </source>
</evidence>
<dbReference type="InterPro" id="IPR011601">
    <property type="entry name" value="MurB_C"/>
</dbReference>
<protein>
    <recommendedName>
        <fullName evidence="7 20">UDP-N-acetylenolpyruvoylglucosamine reductase</fullName>
        <ecNumber evidence="6 20">1.3.1.98</ecNumber>
    </recommendedName>
    <alternativeName>
        <fullName evidence="18 20">UDP-N-acetylmuramate dehydrogenase</fullName>
    </alternativeName>
</protein>
<dbReference type="Proteomes" id="UP001215231">
    <property type="component" value="Chromosome"/>
</dbReference>
<comment type="function">
    <text evidence="2 20">Cell wall formation.</text>
</comment>
<dbReference type="Pfam" id="PF02873">
    <property type="entry name" value="MurB_C"/>
    <property type="match status" value="1"/>
</dbReference>
<dbReference type="Gene3D" id="3.30.465.10">
    <property type="match status" value="1"/>
</dbReference>
<keyword evidence="17 20" id="KW-0961">Cell wall biogenesis/degradation</keyword>
<evidence type="ECO:0000256" key="18">
    <source>
        <dbReference type="ARBA" id="ARBA00031026"/>
    </source>
</evidence>
<feature type="active site" description="Proton donor" evidence="20">
    <location>
        <position position="229"/>
    </location>
</feature>
<dbReference type="HAMAP" id="MF_00037">
    <property type="entry name" value="MurB"/>
    <property type="match status" value="1"/>
</dbReference>
<dbReference type="Gene3D" id="3.30.43.10">
    <property type="entry name" value="Uridine Diphospho-n-acetylenolpyruvylglucosamine Reductase, domain 2"/>
    <property type="match status" value="1"/>
</dbReference>
<comment type="cofactor">
    <cofactor evidence="1 20">
        <name>FAD</name>
        <dbReference type="ChEBI" id="CHEBI:57692"/>
    </cofactor>
</comment>
<keyword evidence="11 20" id="KW-0274">FAD</keyword>
<name>A0ABY7VDR9_9GAMM</name>
<evidence type="ECO:0000256" key="6">
    <source>
        <dbReference type="ARBA" id="ARBA00012518"/>
    </source>
</evidence>
<evidence type="ECO:0000256" key="15">
    <source>
        <dbReference type="ARBA" id="ARBA00023002"/>
    </source>
</evidence>
<proteinExistence type="inferred from homology"/>
<evidence type="ECO:0000256" key="1">
    <source>
        <dbReference type="ARBA" id="ARBA00001974"/>
    </source>
</evidence>
<evidence type="ECO:0000256" key="2">
    <source>
        <dbReference type="ARBA" id="ARBA00003921"/>
    </source>
</evidence>
<dbReference type="GO" id="GO:0008762">
    <property type="term" value="F:UDP-N-acetylmuramate dehydrogenase activity"/>
    <property type="evidence" value="ECO:0007669"/>
    <property type="project" value="UniProtKB-EC"/>
</dbReference>
<gene>
    <name evidence="20 22" type="primary">murB</name>
    <name evidence="22" type="ORF">H3N35_25605</name>
</gene>
<evidence type="ECO:0000256" key="16">
    <source>
        <dbReference type="ARBA" id="ARBA00023306"/>
    </source>
</evidence>
<evidence type="ECO:0000256" key="11">
    <source>
        <dbReference type="ARBA" id="ARBA00022827"/>
    </source>
</evidence>
<evidence type="ECO:0000256" key="20">
    <source>
        <dbReference type="HAMAP-Rule" id="MF_00037"/>
    </source>
</evidence>
<dbReference type="InterPro" id="IPR006094">
    <property type="entry name" value="Oxid_FAD_bind_N"/>
</dbReference>
<dbReference type="InterPro" id="IPR036635">
    <property type="entry name" value="MurB_C_sf"/>
</dbReference>
<keyword evidence="8 20" id="KW-0963">Cytoplasm</keyword>
<dbReference type="InterPro" id="IPR016169">
    <property type="entry name" value="FAD-bd_PCMH_sub2"/>
</dbReference>
<dbReference type="InterPro" id="IPR016166">
    <property type="entry name" value="FAD-bd_PCMH"/>
</dbReference>
<dbReference type="NCBIfam" id="NF000755">
    <property type="entry name" value="PRK00046.1"/>
    <property type="match status" value="1"/>
</dbReference>
<reference evidence="22 23" key="1">
    <citation type="journal article" date="2022" name="Mar. Drugs">
        <title>Bioassay-Guided Fractionation Leads to the Detection of Cholic Acid Generated by the Rare Thalassomonas sp.</title>
        <authorList>
            <person name="Pheiffer F."/>
            <person name="Schneider Y.K."/>
            <person name="Hansen E.H."/>
            <person name="Andersen J.H."/>
            <person name="Isaksson J."/>
            <person name="Busche T."/>
            <person name="R C."/>
            <person name="Kalinowski J."/>
            <person name="Zyl L.V."/>
            <person name="Trindade M."/>
        </authorList>
    </citation>
    <scope>NUCLEOTIDE SEQUENCE [LARGE SCALE GENOMIC DNA]</scope>
    <source>
        <strain evidence="22 23">A5K-61T</strain>
    </source>
</reference>
<evidence type="ECO:0000256" key="7">
    <source>
        <dbReference type="ARBA" id="ARBA00015188"/>
    </source>
</evidence>
<evidence type="ECO:0000256" key="4">
    <source>
        <dbReference type="ARBA" id="ARBA00004752"/>
    </source>
</evidence>
<dbReference type="PROSITE" id="PS51387">
    <property type="entry name" value="FAD_PCMH"/>
    <property type="match status" value="1"/>
</dbReference>
<dbReference type="SUPFAM" id="SSF56176">
    <property type="entry name" value="FAD-binding/transporter-associated domain-like"/>
    <property type="match status" value="1"/>
</dbReference>
<accession>A0ABY7VDR9</accession>
<evidence type="ECO:0000259" key="21">
    <source>
        <dbReference type="PROSITE" id="PS51387"/>
    </source>
</evidence>
<dbReference type="RefSeq" id="WP_274051691.1">
    <property type="nucleotide sequence ID" value="NZ_CP059693.1"/>
</dbReference>
<evidence type="ECO:0000256" key="8">
    <source>
        <dbReference type="ARBA" id="ARBA00022490"/>
    </source>
</evidence>
<dbReference type="InterPro" id="IPR003170">
    <property type="entry name" value="MurB"/>
</dbReference>
<feature type="active site" evidence="20">
    <location>
        <position position="160"/>
    </location>
</feature>
<evidence type="ECO:0000256" key="3">
    <source>
        <dbReference type="ARBA" id="ARBA00004496"/>
    </source>
</evidence>
<comment type="subcellular location">
    <subcellularLocation>
        <location evidence="3 20">Cytoplasm</location>
    </subcellularLocation>
</comment>
<dbReference type="Gene3D" id="3.90.78.10">
    <property type="entry name" value="UDP-N-acetylenolpyruvoylglucosamine reductase, C-terminal domain"/>
    <property type="match status" value="1"/>
</dbReference>
<evidence type="ECO:0000256" key="17">
    <source>
        <dbReference type="ARBA" id="ARBA00023316"/>
    </source>
</evidence>
<keyword evidence="12 20" id="KW-0521">NADP</keyword>
<keyword evidence="9 20" id="KW-0132">Cell division</keyword>
<dbReference type="PANTHER" id="PTHR21071:SF4">
    <property type="entry name" value="UDP-N-ACETYLENOLPYRUVOYLGLUCOSAMINE REDUCTASE"/>
    <property type="match status" value="1"/>
</dbReference>
<dbReference type="EMBL" id="CP059693">
    <property type="protein sequence ID" value="WDE11542.1"/>
    <property type="molecule type" value="Genomic_DNA"/>
</dbReference>
<keyword evidence="10 20" id="KW-0285">Flavoprotein</keyword>
<sequence length="342" mass="37963">MKSASQFQLKQSNSFNVASITPCFYQPASYSDLRDLSSVIDRPFYILGEGSNTLFVESEAPVIIRPGFKGITIKETNDSYHVRVGAAENWHQLVIYCIEQGIYGLENLALIPGSVGAAPVQNIGAYGVEFADYCREVEWFEFSSQSVKKLSREECQFGYRDSVFKGALYNRGLIISVSLVFPKNWRAKLSYHGLDSLPAGASAVDVMKQVIAIRASKLPDPQVLPNAGSFFKNPIVSAEQYLSLKQDYQDMPFYPQADNSIKLAAGWLIERAGLKGFCQNGVEVHHRQALVLVNKACASGKDISVLAKHVQTCVLEKFGIKLQPEVRFIAARGEVELDEFEQ</sequence>
<dbReference type="Pfam" id="PF01565">
    <property type="entry name" value="FAD_binding_4"/>
    <property type="match status" value="1"/>
</dbReference>
<evidence type="ECO:0000256" key="14">
    <source>
        <dbReference type="ARBA" id="ARBA00022984"/>
    </source>
</evidence>
<comment type="similarity">
    <text evidence="5 20">Belongs to the MurB family.</text>
</comment>
<feature type="domain" description="FAD-binding PCMH-type" evidence="21">
    <location>
        <begin position="17"/>
        <end position="184"/>
    </location>
</feature>
<keyword evidence="16 20" id="KW-0131">Cell cycle</keyword>
<dbReference type="NCBIfam" id="TIGR00179">
    <property type="entry name" value="murB"/>
    <property type="match status" value="1"/>
</dbReference>
<dbReference type="InterPro" id="IPR016167">
    <property type="entry name" value="FAD-bd_PCMH_sub1"/>
</dbReference>
<keyword evidence="13 20" id="KW-0133">Cell shape</keyword>
<evidence type="ECO:0000256" key="10">
    <source>
        <dbReference type="ARBA" id="ARBA00022630"/>
    </source>
</evidence>
<dbReference type="InterPro" id="IPR036318">
    <property type="entry name" value="FAD-bd_PCMH-like_sf"/>
</dbReference>
<keyword evidence="23" id="KW-1185">Reference proteome</keyword>
<comment type="catalytic activity">
    <reaction evidence="19 20">
        <text>UDP-N-acetyl-alpha-D-muramate + NADP(+) = UDP-N-acetyl-3-O-(1-carboxyvinyl)-alpha-D-glucosamine + NADPH + H(+)</text>
        <dbReference type="Rhea" id="RHEA:12248"/>
        <dbReference type="ChEBI" id="CHEBI:15378"/>
        <dbReference type="ChEBI" id="CHEBI:57783"/>
        <dbReference type="ChEBI" id="CHEBI:58349"/>
        <dbReference type="ChEBI" id="CHEBI:68483"/>
        <dbReference type="ChEBI" id="CHEBI:70757"/>
        <dbReference type="EC" id="1.3.1.98"/>
    </reaction>
</comment>
<evidence type="ECO:0000256" key="5">
    <source>
        <dbReference type="ARBA" id="ARBA00010485"/>
    </source>
</evidence>
<comment type="pathway">
    <text evidence="4 20">Cell wall biogenesis; peptidoglycan biosynthesis.</text>
</comment>
<evidence type="ECO:0000256" key="13">
    <source>
        <dbReference type="ARBA" id="ARBA00022960"/>
    </source>
</evidence>
<dbReference type="PANTHER" id="PTHR21071">
    <property type="entry name" value="UDP-N-ACETYLENOLPYRUVOYLGLUCOSAMINE REDUCTASE"/>
    <property type="match status" value="1"/>
</dbReference>
<dbReference type="SUPFAM" id="SSF56194">
    <property type="entry name" value="Uridine diphospho-N-Acetylenolpyruvylglucosamine reductase, MurB, C-terminal domain"/>
    <property type="match status" value="1"/>
</dbReference>